<protein>
    <submittedName>
        <fullName evidence="11">Tripartite ATP-independent periplasmic transporter DctQ component</fullName>
    </submittedName>
</protein>
<dbReference type="OrthoDB" id="359827at2"/>
<feature type="transmembrane region" description="Helical" evidence="9">
    <location>
        <begin position="137"/>
        <end position="162"/>
    </location>
</feature>
<dbReference type="InterPro" id="IPR055348">
    <property type="entry name" value="DctQ"/>
</dbReference>
<comment type="similarity">
    <text evidence="8">Belongs to the TRAP transporter small permease family.</text>
</comment>
<dbReference type="KEGG" id="sbu:SpiBuddy_0195"/>
<dbReference type="RefSeq" id="WP_013605889.1">
    <property type="nucleotide sequence ID" value="NC_015152.1"/>
</dbReference>
<keyword evidence="12" id="KW-1185">Reference proteome</keyword>
<proteinExistence type="inferred from homology"/>
<dbReference type="GO" id="GO:0005886">
    <property type="term" value="C:plasma membrane"/>
    <property type="evidence" value="ECO:0007669"/>
    <property type="project" value="UniProtKB-SubCell"/>
</dbReference>
<reference evidence="12" key="1">
    <citation type="submission" date="2011-02" db="EMBL/GenBank/DDBJ databases">
        <title>Complete sequence of Spirochaeta sp. Buddy.</title>
        <authorList>
            <person name="Lucas S."/>
            <person name="Copeland A."/>
            <person name="Lapidus A."/>
            <person name="Cheng J.-F."/>
            <person name="Goodwin L."/>
            <person name="Pitluck S."/>
            <person name="Zeytun A."/>
            <person name="Detter J.C."/>
            <person name="Han C."/>
            <person name="Tapia R."/>
            <person name="Land M."/>
            <person name="Hauser L."/>
            <person name="Kyrpides N."/>
            <person name="Ivanova N."/>
            <person name="Mikhailova N."/>
            <person name="Pagani I."/>
            <person name="Ritalahti K.M."/>
            <person name="Loeffler F.E."/>
            <person name="Woyke T."/>
        </authorList>
    </citation>
    <scope>NUCLEOTIDE SEQUENCE [LARGE SCALE GENOMIC DNA]</scope>
    <source>
        <strain evidence="12">ATCC BAA-1886 / DSM 22777 / Buddy</strain>
    </source>
</reference>
<evidence type="ECO:0000256" key="6">
    <source>
        <dbReference type="ARBA" id="ARBA00022989"/>
    </source>
</evidence>
<keyword evidence="4" id="KW-0997">Cell inner membrane</keyword>
<keyword evidence="5 9" id="KW-0812">Transmembrane</keyword>
<keyword evidence="7 9" id="KW-0472">Membrane</keyword>
<dbReference type="STRING" id="158189.SpiBuddy_0195"/>
<evidence type="ECO:0000256" key="9">
    <source>
        <dbReference type="SAM" id="Phobius"/>
    </source>
</evidence>
<evidence type="ECO:0000259" key="10">
    <source>
        <dbReference type="Pfam" id="PF04290"/>
    </source>
</evidence>
<feature type="domain" description="Tripartite ATP-independent periplasmic transporters DctQ component" evidence="10">
    <location>
        <begin position="34"/>
        <end position="161"/>
    </location>
</feature>
<gene>
    <name evidence="11" type="ordered locus">SpiBuddy_0195</name>
</gene>
<evidence type="ECO:0000256" key="1">
    <source>
        <dbReference type="ARBA" id="ARBA00004429"/>
    </source>
</evidence>
<evidence type="ECO:0000256" key="2">
    <source>
        <dbReference type="ARBA" id="ARBA00022448"/>
    </source>
</evidence>
<feature type="transmembrane region" description="Helical" evidence="9">
    <location>
        <begin position="99"/>
        <end position="117"/>
    </location>
</feature>
<accession>F0RXI6</accession>
<dbReference type="AlphaFoldDB" id="F0RXI6"/>
<name>F0RXI6_SPHGB</name>
<dbReference type="GO" id="GO:0015740">
    <property type="term" value="P:C4-dicarboxylate transport"/>
    <property type="evidence" value="ECO:0007669"/>
    <property type="project" value="TreeGrafter"/>
</dbReference>
<dbReference type="HOGENOM" id="CLU_086356_9_1_12"/>
<dbReference type="EMBL" id="CP002541">
    <property type="protein sequence ID" value="ADY12036.1"/>
    <property type="molecule type" value="Genomic_DNA"/>
</dbReference>
<evidence type="ECO:0000313" key="12">
    <source>
        <dbReference type="Proteomes" id="UP000008466"/>
    </source>
</evidence>
<evidence type="ECO:0000256" key="8">
    <source>
        <dbReference type="ARBA" id="ARBA00038436"/>
    </source>
</evidence>
<evidence type="ECO:0000256" key="4">
    <source>
        <dbReference type="ARBA" id="ARBA00022519"/>
    </source>
</evidence>
<keyword evidence="6 9" id="KW-1133">Transmembrane helix</keyword>
<keyword evidence="3" id="KW-1003">Cell membrane</keyword>
<evidence type="ECO:0000256" key="5">
    <source>
        <dbReference type="ARBA" id="ARBA00022692"/>
    </source>
</evidence>
<organism evidence="11 12">
    <name type="scientific">Sphaerochaeta globosa (strain ATCC BAA-1886 / DSM 22777 / Buddy)</name>
    <name type="common">Spirochaeta sp. (strain Buddy)</name>
    <dbReference type="NCBI Taxonomy" id="158189"/>
    <lineage>
        <taxon>Bacteria</taxon>
        <taxon>Pseudomonadati</taxon>
        <taxon>Spirochaetota</taxon>
        <taxon>Spirochaetia</taxon>
        <taxon>Spirochaetales</taxon>
        <taxon>Sphaerochaetaceae</taxon>
        <taxon>Sphaerochaeta</taxon>
    </lineage>
</organism>
<sequence length="189" mass="21958">MNNNQKILMKVRGYFDKFIQAERYVCSVILIIVTLITFVQVVMRFVFDAPFSWSEEVTLMFLVWFGYLCMAIDIYTDDHAALYFLYNRLSPTLRKAADLFRHGLLVWFFAEMIKYGWMLTKLNLPKPQPATRLSQGWLYAPLVVGGALMLVYSLVNFVSTVLKPRSEYQRDADRPKTIDEVTVERGGTV</sequence>
<evidence type="ECO:0000256" key="7">
    <source>
        <dbReference type="ARBA" id="ARBA00023136"/>
    </source>
</evidence>
<comment type="subcellular location">
    <subcellularLocation>
        <location evidence="1">Cell inner membrane</location>
        <topology evidence="1">Multi-pass membrane protein</topology>
    </subcellularLocation>
</comment>
<feature type="transmembrane region" description="Helical" evidence="9">
    <location>
        <begin position="21"/>
        <end position="47"/>
    </location>
</feature>
<dbReference type="GO" id="GO:0022857">
    <property type="term" value="F:transmembrane transporter activity"/>
    <property type="evidence" value="ECO:0007669"/>
    <property type="project" value="TreeGrafter"/>
</dbReference>
<keyword evidence="2" id="KW-0813">Transport</keyword>
<dbReference type="Proteomes" id="UP000008466">
    <property type="component" value="Chromosome"/>
</dbReference>
<dbReference type="PANTHER" id="PTHR35011:SF11">
    <property type="entry name" value="TRAP TRANSPORTER SMALL PERMEASE PROTEIN"/>
    <property type="match status" value="1"/>
</dbReference>
<dbReference type="PANTHER" id="PTHR35011">
    <property type="entry name" value="2,3-DIKETO-L-GULONATE TRAP TRANSPORTER SMALL PERMEASE PROTEIN YIAM"/>
    <property type="match status" value="1"/>
</dbReference>
<feature type="transmembrane region" description="Helical" evidence="9">
    <location>
        <begin position="59"/>
        <end position="78"/>
    </location>
</feature>
<dbReference type="InterPro" id="IPR007387">
    <property type="entry name" value="TRAP_DctQ"/>
</dbReference>
<evidence type="ECO:0000256" key="3">
    <source>
        <dbReference type="ARBA" id="ARBA00022475"/>
    </source>
</evidence>
<evidence type="ECO:0000313" key="11">
    <source>
        <dbReference type="EMBL" id="ADY12036.1"/>
    </source>
</evidence>
<dbReference type="eggNOG" id="COG3090">
    <property type="taxonomic scope" value="Bacteria"/>
</dbReference>
<dbReference type="Pfam" id="PF04290">
    <property type="entry name" value="DctQ"/>
    <property type="match status" value="1"/>
</dbReference>